<dbReference type="Proteomes" id="UP001270362">
    <property type="component" value="Unassembled WGS sequence"/>
</dbReference>
<sequence>MAFVLVVFCFPRVILVHAMDGLFSFFLSFFLPSLVISSAEAPLSRTNLAQPSEPGCQGGGAGWVRHPLLTQTDPGSQEDFLLPLVRLQPCSRGIPLVLASRHSPHQLKSKLTQSRRQACSRNEQWRQSVQQGCPYHRIRTSHTESRLSISCAYPVPSRLRVATRPGFHPNGRVLASAFRALIHLPKPRRYEAGAPSQLSHGVTEEHCQPREGGLVARGARFQPR</sequence>
<name>A0AAE0XH81_9PEZI</name>
<dbReference type="EMBL" id="JAULSO010000001">
    <property type="protein sequence ID" value="KAK3693318.1"/>
    <property type="molecule type" value="Genomic_DNA"/>
</dbReference>
<comment type="caution">
    <text evidence="1">The sequence shown here is derived from an EMBL/GenBank/DDBJ whole genome shotgun (WGS) entry which is preliminary data.</text>
</comment>
<dbReference type="AlphaFoldDB" id="A0AAE0XH81"/>
<reference evidence="1" key="1">
    <citation type="journal article" date="2023" name="Mol. Phylogenet. Evol.">
        <title>Genome-scale phylogeny and comparative genomics of the fungal order Sordariales.</title>
        <authorList>
            <person name="Hensen N."/>
            <person name="Bonometti L."/>
            <person name="Westerberg I."/>
            <person name="Brannstrom I.O."/>
            <person name="Guillou S."/>
            <person name="Cros-Aarteil S."/>
            <person name="Calhoun S."/>
            <person name="Haridas S."/>
            <person name="Kuo A."/>
            <person name="Mondo S."/>
            <person name="Pangilinan J."/>
            <person name="Riley R."/>
            <person name="LaButti K."/>
            <person name="Andreopoulos B."/>
            <person name="Lipzen A."/>
            <person name="Chen C."/>
            <person name="Yan M."/>
            <person name="Daum C."/>
            <person name="Ng V."/>
            <person name="Clum A."/>
            <person name="Steindorff A."/>
            <person name="Ohm R.A."/>
            <person name="Martin F."/>
            <person name="Silar P."/>
            <person name="Natvig D.O."/>
            <person name="Lalanne C."/>
            <person name="Gautier V."/>
            <person name="Ament-Velasquez S.L."/>
            <person name="Kruys A."/>
            <person name="Hutchinson M.I."/>
            <person name="Powell A.J."/>
            <person name="Barry K."/>
            <person name="Miller A.N."/>
            <person name="Grigoriev I.V."/>
            <person name="Debuchy R."/>
            <person name="Gladieux P."/>
            <person name="Hiltunen Thoren M."/>
            <person name="Johannesson H."/>
        </authorList>
    </citation>
    <scope>NUCLEOTIDE SEQUENCE</scope>
    <source>
        <strain evidence="1">CBS 314.62</strain>
    </source>
</reference>
<organism evidence="1 2">
    <name type="scientific">Podospora appendiculata</name>
    <dbReference type="NCBI Taxonomy" id="314037"/>
    <lineage>
        <taxon>Eukaryota</taxon>
        <taxon>Fungi</taxon>
        <taxon>Dikarya</taxon>
        <taxon>Ascomycota</taxon>
        <taxon>Pezizomycotina</taxon>
        <taxon>Sordariomycetes</taxon>
        <taxon>Sordariomycetidae</taxon>
        <taxon>Sordariales</taxon>
        <taxon>Podosporaceae</taxon>
        <taxon>Podospora</taxon>
    </lineage>
</organism>
<evidence type="ECO:0000313" key="2">
    <source>
        <dbReference type="Proteomes" id="UP001270362"/>
    </source>
</evidence>
<keyword evidence="2" id="KW-1185">Reference proteome</keyword>
<evidence type="ECO:0000313" key="1">
    <source>
        <dbReference type="EMBL" id="KAK3693318.1"/>
    </source>
</evidence>
<protein>
    <submittedName>
        <fullName evidence="1">Uncharacterized protein</fullName>
    </submittedName>
</protein>
<proteinExistence type="predicted"/>
<gene>
    <name evidence="1" type="ORF">B0T22DRAFT_38418</name>
</gene>
<reference evidence="1" key="2">
    <citation type="submission" date="2023-06" db="EMBL/GenBank/DDBJ databases">
        <authorList>
            <consortium name="Lawrence Berkeley National Laboratory"/>
            <person name="Haridas S."/>
            <person name="Hensen N."/>
            <person name="Bonometti L."/>
            <person name="Westerberg I."/>
            <person name="Brannstrom I.O."/>
            <person name="Guillou S."/>
            <person name="Cros-Aarteil S."/>
            <person name="Calhoun S."/>
            <person name="Kuo A."/>
            <person name="Mondo S."/>
            <person name="Pangilinan J."/>
            <person name="Riley R."/>
            <person name="Labutti K."/>
            <person name="Andreopoulos B."/>
            <person name="Lipzen A."/>
            <person name="Chen C."/>
            <person name="Yanf M."/>
            <person name="Daum C."/>
            <person name="Ng V."/>
            <person name="Clum A."/>
            <person name="Steindorff A."/>
            <person name="Ohm R."/>
            <person name="Martin F."/>
            <person name="Silar P."/>
            <person name="Natvig D."/>
            <person name="Lalanne C."/>
            <person name="Gautier V."/>
            <person name="Ament-Velasquez S.L."/>
            <person name="Kruys A."/>
            <person name="Hutchinson M.I."/>
            <person name="Powell A.J."/>
            <person name="Barry K."/>
            <person name="Miller A.N."/>
            <person name="Grigoriev I.V."/>
            <person name="Debuchy R."/>
            <person name="Gladieux P."/>
            <person name="Thoren M.H."/>
            <person name="Johannesson H."/>
        </authorList>
    </citation>
    <scope>NUCLEOTIDE SEQUENCE</scope>
    <source>
        <strain evidence="1">CBS 314.62</strain>
    </source>
</reference>
<accession>A0AAE0XH81</accession>